<accession>A0ABS4K8A4</accession>
<proteinExistence type="predicted"/>
<dbReference type="RefSeq" id="WP_021281910.1">
    <property type="nucleotide sequence ID" value="NZ_JAGGLL010000045.1"/>
</dbReference>
<keyword evidence="2" id="KW-1185">Reference proteome</keyword>
<name>A0ABS4K8A4_9CLOT</name>
<sequence>MAINFNTPKSCTSRAVTVQGTVAAGSFGLLTIRLDVTNTATPTRNRSFYREIDLDNTASATSLAVNASYTLSIVPKLVGSDTVTENYSFSYDVNE</sequence>
<organism evidence="1 2">
    <name type="scientific">Clostridium punense</name>
    <dbReference type="NCBI Taxonomy" id="1054297"/>
    <lineage>
        <taxon>Bacteria</taxon>
        <taxon>Bacillati</taxon>
        <taxon>Bacillota</taxon>
        <taxon>Clostridia</taxon>
        <taxon>Eubacteriales</taxon>
        <taxon>Clostridiaceae</taxon>
        <taxon>Clostridium</taxon>
    </lineage>
</organism>
<comment type="caution">
    <text evidence="1">The sequence shown here is derived from an EMBL/GenBank/DDBJ whole genome shotgun (WGS) entry which is preliminary data.</text>
</comment>
<evidence type="ECO:0000313" key="1">
    <source>
        <dbReference type="EMBL" id="MBP2024013.1"/>
    </source>
</evidence>
<protein>
    <submittedName>
        <fullName evidence="1">Uncharacterized protein</fullName>
    </submittedName>
</protein>
<gene>
    <name evidence="1" type="ORF">J2Z44_003863</name>
</gene>
<evidence type="ECO:0000313" key="2">
    <source>
        <dbReference type="Proteomes" id="UP001519308"/>
    </source>
</evidence>
<reference evidence="1 2" key="1">
    <citation type="submission" date="2021-03" db="EMBL/GenBank/DDBJ databases">
        <title>Genomic Encyclopedia of Type Strains, Phase IV (KMG-IV): sequencing the most valuable type-strain genomes for metagenomic binning, comparative biology and taxonomic classification.</title>
        <authorList>
            <person name="Goeker M."/>
        </authorList>
    </citation>
    <scope>NUCLEOTIDE SEQUENCE [LARGE SCALE GENOMIC DNA]</scope>
    <source>
        <strain evidence="1 2">DSM 28650</strain>
    </source>
</reference>
<dbReference type="Proteomes" id="UP001519308">
    <property type="component" value="Unassembled WGS sequence"/>
</dbReference>
<dbReference type="EMBL" id="JAGGLL010000045">
    <property type="protein sequence ID" value="MBP2024013.1"/>
    <property type="molecule type" value="Genomic_DNA"/>
</dbReference>